<dbReference type="InterPro" id="IPR001790">
    <property type="entry name" value="Ribosomal_uL10"/>
</dbReference>
<dbReference type="GO" id="GO:0005840">
    <property type="term" value="C:ribosome"/>
    <property type="evidence" value="ECO:0007669"/>
    <property type="project" value="UniProtKB-KW"/>
</dbReference>
<dbReference type="InterPro" id="IPR022973">
    <property type="entry name" value="Ribosomal_uL10_bac"/>
</dbReference>
<evidence type="ECO:0000256" key="5">
    <source>
        <dbReference type="HAMAP-Rule" id="MF_00362"/>
    </source>
</evidence>
<dbReference type="InterPro" id="IPR043141">
    <property type="entry name" value="Ribosomal_uL10-like_sf"/>
</dbReference>
<dbReference type="RefSeq" id="WP_330483283.1">
    <property type="nucleotide sequence ID" value="NZ_JAZBJZ010000027.1"/>
</dbReference>
<evidence type="ECO:0000256" key="2">
    <source>
        <dbReference type="ARBA" id="ARBA00022980"/>
    </source>
</evidence>
<keyword evidence="7" id="KW-1185">Reference proteome</keyword>
<accession>A0AAW9PRV4</accession>
<gene>
    <name evidence="5 6" type="primary">rplJ</name>
    <name evidence="5" type="synonym">rpl10</name>
    <name evidence="6" type="ORF">V2H45_08875</name>
</gene>
<evidence type="ECO:0000313" key="7">
    <source>
        <dbReference type="Proteomes" id="UP001333818"/>
    </source>
</evidence>
<comment type="function">
    <text evidence="5">Forms part of the ribosomal stalk, playing a central role in the interaction of the ribosome with GTP-bound translation factors.</text>
</comment>
<dbReference type="SUPFAM" id="SSF160369">
    <property type="entry name" value="Ribosomal protein L10-like"/>
    <property type="match status" value="1"/>
</dbReference>
<dbReference type="GO" id="GO:0070180">
    <property type="term" value="F:large ribosomal subunit rRNA binding"/>
    <property type="evidence" value="ECO:0007669"/>
    <property type="project" value="UniProtKB-UniRule"/>
</dbReference>
<evidence type="ECO:0000313" key="6">
    <source>
        <dbReference type="EMBL" id="MEE3716855.1"/>
    </source>
</evidence>
<dbReference type="Gene3D" id="3.30.70.1730">
    <property type="match status" value="1"/>
</dbReference>
<dbReference type="GO" id="GO:1990904">
    <property type="term" value="C:ribonucleoprotein complex"/>
    <property type="evidence" value="ECO:0007669"/>
    <property type="project" value="UniProtKB-KW"/>
</dbReference>
<comment type="subunit">
    <text evidence="5">Part of the ribosomal stalk of the 50S ribosomal subunit. The N-terminus interacts with L11 and the large rRNA to form the base of the stalk. The C-terminus forms an elongated spine to which L12 dimers bind in a sequential fashion forming a multimeric L10(L12)X complex.</text>
</comment>
<sequence>MGRSLAGKKELLQEFLGELAEAQMVMVIDYTGLTVAEITKLRRQLRPTGAVCKVSKNTLIKKAIAEQTQWQSLESFLKGSTACLLVKDDIAGAIKAYQAFLKETKKTELRGGVLDGKALTPNDLKAIADLPSREVLLAQIAGAINGVATKLAVGIKEVPQSLGRAIKAIHEKEAA</sequence>
<dbReference type="Gene3D" id="6.10.250.290">
    <property type="match status" value="1"/>
</dbReference>
<evidence type="ECO:0000256" key="4">
    <source>
        <dbReference type="ARBA" id="ARBA00035202"/>
    </source>
</evidence>
<reference evidence="6" key="1">
    <citation type="submission" date="2024-01" db="EMBL/GenBank/DDBJ databases">
        <title>Bank of Algae and Cyanobacteria of the Azores (BACA) strain genomes.</title>
        <authorList>
            <person name="Luz R."/>
            <person name="Cordeiro R."/>
            <person name="Fonseca A."/>
            <person name="Goncalves V."/>
        </authorList>
    </citation>
    <scope>NUCLEOTIDE SEQUENCE</scope>
    <source>
        <strain evidence="6">BACA0141</strain>
    </source>
</reference>
<dbReference type="AlphaFoldDB" id="A0AAW9PRV4"/>
<protein>
    <recommendedName>
        <fullName evidence="4 5">Large ribosomal subunit protein uL10</fullName>
    </recommendedName>
</protein>
<comment type="caution">
    <text evidence="6">The sequence shown here is derived from an EMBL/GenBank/DDBJ whole genome shotgun (WGS) entry which is preliminary data.</text>
</comment>
<dbReference type="PANTHER" id="PTHR11560">
    <property type="entry name" value="39S RIBOSOMAL PROTEIN L10, MITOCHONDRIAL"/>
    <property type="match status" value="1"/>
</dbReference>
<keyword evidence="2 5" id="KW-0689">Ribosomal protein</keyword>
<evidence type="ECO:0000256" key="1">
    <source>
        <dbReference type="ARBA" id="ARBA00008889"/>
    </source>
</evidence>
<dbReference type="GO" id="GO:0006412">
    <property type="term" value="P:translation"/>
    <property type="evidence" value="ECO:0007669"/>
    <property type="project" value="UniProtKB-UniRule"/>
</dbReference>
<evidence type="ECO:0000256" key="3">
    <source>
        <dbReference type="ARBA" id="ARBA00023274"/>
    </source>
</evidence>
<dbReference type="HAMAP" id="MF_00362">
    <property type="entry name" value="Ribosomal_uL10"/>
    <property type="match status" value="1"/>
</dbReference>
<dbReference type="InterPro" id="IPR047865">
    <property type="entry name" value="Ribosomal_uL10_bac_type"/>
</dbReference>
<dbReference type="NCBIfam" id="NF000955">
    <property type="entry name" value="PRK00099.1-1"/>
    <property type="match status" value="1"/>
</dbReference>
<keyword evidence="5" id="KW-0694">RNA-binding</keyword>
<dbReference type="EMBL" id="JAZBJZ010000027">
    <property type="protein sequence ID" value="MEE3716855.1"/>
    <property type="molecule type" value="Genomic_DNA"/>
</dbReference>
<dbReference type="CDD" id="cd05797">
    <property type="entry name" value="Ribosomal_L10"/>
    <property type="match status" value="1"/>
</dbReference>
<keyword evidence="5" id="KW-0699">rRNA-binding</keyword>
<comment type="similarity">
    <text evidence="1 5">Belongs to the universal ribosomal protein uL10 family.</text>
</comment>
<dbReference type="Proteomes" id="UP001333818">
    <property type="component" value="Unassembled WGS sequence"/>
</dbReference>
<organism evidence="6 7">
    <name type="scientific">Tumidithrix elongata BACA0141</name>
    <dbReference type="NCBI Taxonomy" id="2716417"/>
    <lineage>
        <taxon>Bacteria</taxon>
        <taxon>Bacillati</taxon>
        <taxon>Cyanobacteriota</taxon>
        <taxon>Cyanophyceae</taxon>
        <taxon>Pseudanabaenales</taxon>
        <taxon>Pseudanabaenaceae</taxon>
        <taxon>Tumidithrix</taxon>
        <taxon>Tumidithrix elongata</taxon>
    </lineage>
</organism>
<name>A0AAW9PRV4_9CYAN</name>
<dbReference type="Pfam" id="PF00466">
    <property type="entry name" value="Ribosomal_L10"/>
    <property type="match status" value="1"/>
</dbReference>
<keyword evidence="3 5" id="KW-0687">Ribonucleoprotein</keyword>
<proteinExistence type="inferred from homology"/>